<dbReference type="STRING" id="1263868.RESH_04798"/>
<evidence type="ECO:0000313" key="1">
    <source>
        <dbReference type="EMBL" id="EMI24427.1"/>
    </source>
</evidence>
<name>M5S9U2_9BACT</name>
<comment type="caution">
    <text evidence="1">The sequence shown here is derived from an EMBL/GenBank/DDBJ whole genome shotgun (WGS) entry which is preliminary data.</text>
</comment>
<gene>
    <name evidence="1" type="ORF">RESH_04798</name>
</gene>
<sequence length="41" mass="4695">MNEMTAGSKEKQSCRSRIRQEFGCDATGTSEFWQIQPHAFT</sequence>
<dbReference type="Proteomes" id="UP000011996">
    <property type="component" value="Unassembled WGS sequence"/>
</dbReference>
<protein>
    <submittedName>
        <fullName evidence="1">Uncharacterized protein</fullName>
    </submittedName>
</protein>
<proteinExistence type="predicted"/>
<accession>M5S9U2</accession>
<dbReference type="AlphaFoldDB" id="M5S9U2"/>
<dbReference type="PATRIC" id="fig|1263868.3.peg.5212"/>
<dbReference type="EMBL" id="ANOF01000155">
    <property type="protein sequence ID" value="EMI24427.1"/>
    <property type="molecule type" value="Genomic_DNA"/>
</dbReference>
<organism evidence="1 2">
    <name type="scientific">Rhodopirellula europaea SH398</name>
    <dbReference type="NCBI Taxonomy" id="1263868"/>
    <lineage>
        <taxon>Bacteria</taxon>
        <taxon>Pseudomonadati</taxon>
        <taxon>Planctomycetota</taxon>
        <taxon>Planctomycetia</taxon>
        <taxon>Pirellulales</taxon>
        <taxon>Pirellulaceae</taxon>
        <taxon>Rhodopirellula</taxon>
    </lineage>
</organism>
<reference evidence="1 2" key="1">
    <citation type="journal article" date="2013" name="Mar. Genomics">
        <title>Expression of sulfatases in Rhodopirellula baltica and the diversity of sulfatases in the genus Rhodopirellula.</title>
        <authorList>
            <person name="Wegner C.E."/>
            <person name="Richter-Heitmann T."/>
            <person name="Klindworth A."/>
            <person name="Klockow C."/>
            <person name="Richter M."/>
            <person name="Achstetter T."/>
            <person name="Glockner F.O."/>
            <person name="Harder J."/>
        </authorList>
    </citation>
    <scope>NUCLEOTIDE SEQUENCE [LARGE SCALE GENOMIC DNA]</scope>
    <source>
        <strain evidence="1 2">SH398</strain>
    </source>
</reference>
<evidence type="ECO:0000313" key="2">
    <source>
        <dbReference type="Proteomes" id="UP000011996"/>
    </source>
</evidence>